<name>A0A1H8NDY7_9RHOB</name>
<keyword evidence="3" id="KW-1185">Reference proteome</keyword>
<sequence>MLTQFRSVIRNAQPHLVQDVLGGVALMVLLVVALHLPGLS</sequence>
<organism evidence="2 3">
    <name type="scientific">Salinihabitans flavidus</name>
    <dbReference type="NCBI Taxonomy" id="569882"/>
    <lineage>
        <taxon>Bacteria</taxon>
        <taxon>Pseudomonadati</taxon>
        <taxon>Pseudomonadota</taxon>
        <taxon>Alphaproteobacteria</taxon>
        <taxon>Rhodobacterales</taxon>
        <taxon>Roseobacteraceae</taxon>
        <taxon>Salinihabitans</taxon>
    </lineage>
</organism>
<dbReference type="RefSeq" id="WP_281242616.1">
    <property type="nucleotide sequence ID" value="NZ_FODS01000003.1"/>
</dbReference>
<proteinExistence type="predicted"/>
<feature type="transmembrane region" description="Helical" evidence="1">
    <location>
        <begin position="20"/>
        <end position="39"/>
    </location>
</feature>
<keyword evidence="1" id="KW-1133">Transmembrane helix</keyword>
<accession>A0A1H8NDY7</accession>
<gene>
    <name evidence="2" type="ORF">SAMN04490248_103133</name>
</gene>
<evidence type="ECO:0000313" key="3">
    <source>
        <dbReference type="Proteomes" id="UP000198893"/>
    </source>
</evidence>
<dbReference type="EMBL" id="FODS01000003">
    <property type="protein sequence ID" value="SEO27824.1"/>
    <property type="molecule type" value="Genomic_DNA"/>
</dbReference>
<dbReference type="Proteomes" id="UP000198893">
    <property type="component" value="Unassembled WGS sequence"/>
</dbReference>
<keyword evidence="1" id="KW-0812">Transmembrane</keyword>
<keyword evidence="1" id="KW-0472">Membrane</keyword>
<protein>
    <submittedName>
        <fullName evidence="2">Uncharacterized protein</fullName>
    </submittedName>
</protein>
<evidence type="ECO:0000256" key="1">
    <source>
        <dbReference type="SAM" id="Phobius"/>
    </source>
</evidence>
<evidence type="ECO:0000313" key="2">
    <source>
        <dbReference type="EMBL" id="SEO27824.1"/>
    </source>
</evidence>
<dbReference type="AlphaFoldDB" id="A0A1H8NDY7"/>
<dbReference type="STRING" id="569882.SAMN04490248_103133"/>
<reference evidence="2 3" key="1">
    <citation type="submission" date="2016-10" db="EMBL/GenBank/DDBJ databases">
        <authorList>
            <person name="de Groot N.N."/>
        </authorList>
    </citation>
    <scope>NUCLEOTIDE SEQUENCE [LARGE SCALE GENOMIC DNA]</scope>
    <source>
        <strain evidence="2 3">DSM 27842</strain>
    </source>
</reference>